<dbReference type="PROSITE" id="PS00061">
    <property type="entry name" value="ADH_SHORT"/>
    <property type="match status" value="1"/>
</dbReference>
<reference evidence="4 5" key="1">
    <citation type="submission" date="2015-07" db="EMBL/GenBank/DDBJ databases">
        <title>Genome sequence of Levilinea saccharolytica DSM 16555.</title>
        <authorList>
            <person name="Hemp J."/>
            <person name="Ward L.M."/>
            <person name="Pace L.A."/>
            <person name="Fischer W.W."/>
        </authorList>
    </citation>
    <scope>NUCLEOTIDE SEQUENCE [LARGE SCALE GENOMIC DNA]</scope>
    <source>
        <strain evidence="4 5">KIBI-1</strain>
    </source>
</reference>
<dbReference type="Proteomes" id="UP000050501">
    <property type="component" value="Unassembled WGS sequence"/>
</dbReference>
<keyword evidence="2" id="KW-0560">Oxidoreductase</keyword>
<protein>
    <recommendedName>
        <fullName evidence="6">Short-chain dehydrogenase</fullName>
    </recommendedName>
</protein>
<dbReference type="PANTHER" id="PTHR43976">
    <property type="entry name" value="SHORT CHAIN DEHYDROGENASE"/>
    <property type="match status" value="1"/>
</dbReference>
<accession>A0A0P6XMB1</accession>
<dbReference type="AlphaFoldDB" id="A0A0P6XMB1"/>
<dbReference type="CDD" id="cd05233">
    <property type="entry name" value="SDR_c"/>
    <property type="match status" value="1"/>
</dbReference>
<name>A0A0P6XMB1_9CHLR</name>
<dbReference type="Gene3D" id="3.40.50.720">
    <property type="entry name" value="NAD(P)-binding Rossmann-like Domain"/>
    <property type="match status" value="1"/>
</dbReference>
<dbReference type="InterPro" id="IPR002347">
    <property type="entry name" value="SDR_fam"/>
</dbReference>
<proteinExistence type="inferred from homology"/>
<dbReference type="InterPro" id="IPR036291">
    <property type="entry name" value="NAD(P)-bd_dom_sf"/>
</dbReference>
<evidence type="ECO:0000313" key="5">
    <source>
        <dbReference type="Proteomes" id="UP000050501"/>
    </source>
</evidence>
<dbReference type="PRINTS" id="PR00080">
    <property type="entry name" value="SDRFAMILY"/>
</dbReference>
<dbReference type="PANTHER" id="PTHR43976:SF16">
    <property type="entry name" value="SHORT-CHAIN DEHYDROGENASE_REDUCTASE FAMILY PROTEIN"/>
    <property type="match status" value="1"/>
</dbReference>
<evidence type="ECO:0008006" key="6">
    <source>
        <dbReference type="Google" id="ProtNLM"/>
    </source>
</evidence>
<dbReference type="SUPFAM" id="SSF51735">
    <property type="entry name" value="NAD(P)-binding Rossmann-fold domains"/>
    <property type="match status" value="1"/>
</dbReference>
<keyword evidence="5" id="KW-1185">Reference proteome</keyword>
<dbReference type="Pfam" id="PF00106">
    <property type="entry name" value="adh_short"/>
    <property type="match status" value="1"/>
</dbReference>
<organism evidence="4 5">
    <name type="scientific">Levilinea saccharolytica</name>
    <dbReference type="NCBI Taxonomy" id="229921"/>
    <lineage>
        <taxon>Bacteria</taxon>
        <taxon>Bacillati</taxon>
        <taxon>Chloroflexota</taxon>
        <taxon>Anaerolineae</taxon>
        <taxon>Anaerolineales</taxon>
        <taxon>Anaerolineaceae</taxon>
        <taxon>Levilinea</taxon>
    </lineage>
</organism>
<dbReference type="EMBL" id="LGCM01000060">
    <property type="protein sequence ID" value="KPL77501.1"/>
    <property type="molecule type" value="Genomic_DNA"/>
</dbReference>
<dbReference type="GO" id="GO:0016491">
    <property type="term" value="F:oxidoreductase activity"/>
    <property type="evidence" value="ECO:0007669"/>
    <property type="project" value="UniProtKB-KW"/>
</dbReference>
<comment type="caution">
    <text evidence="4">The sequence shown here is derived from an EMBL/GenBank/DDBJ whole genome shotgun (WGS) entry which is preliminary data.</text>
</comment>
<gene>
    <name evidence="4" type="ORF">ADN01_16495</name>
</gene>
<evidence type="ECO:0000256" key="3">
    <source>
        <dbReference type="RuleBase" id="RU000363"/>
    </source>
</evidence>
<dbReference type="PRINTS" id="PR00081">
    <property type="entry name" value="GDHRDH"/>
</dbReference>
<dbReference type="STRING" id="229921.ADN01_16495"/>
<sequence>MTQSLLAMDDRVAVLDLALENLPQNSNLLPFVCDVTKPPQIQKAVDEIVDRWGSVDILVNNACLAFFTPFEDRTIDDIRSEFEVNYFGYLNLIRAVLPIMKKQSYGVIHNLSSGVGFTGMPGMTGYTSTKGAIEALTRTLALEYGPSNITFNVMHPPLTRTHSAAGFGIPFEMMADPEAVGRKLAKLVGKTNPMLAAGFVHNIQLQMSYHLRVPMGKLMSMFSEKARQNKKENSA</sequence>
<dbReference type="InterPro" id="IPR051911">
    <property type="entry name" value="SDR_oxidoreductase"/>
</dbReference>
<dbReference type="InterPro" id="IPR020904">
    <property type="entry name" value="Sc_DH/Rdtase_CS"/>
</dbReference>
<comment type="similarity">
    <text evidence="1 3">Belongs to the short-chain dehydrogenases/reductases (SDR) family.</text>
</comment>
<evidence type="ECO:0000256" key="1">
    <source>
        <dbReference type="ARBA" id="ARBA00006484"/>
    </source>
</evidence>
<evidence type="ECO:0000313" key="4">
    <source>
        <dbReference type="EMBL" id="KPL77501.1"/>
    </source>
</evidence>
<evidence type="ECO:0000256" key="2">
    <source>
        <dbReference type="ARBA" id="ARBA00023002"/>
    </source>
</evidence>